<reference evidence="2" key="1">
    <citation type="submission" date="2014-11" db="EMBL/GenBank/DDBJ databases">
        <authorList>
            <person name="Amaro Gonzalez C."/>
        </authorList>
    </citation>
    <scope>NUCLEOTIDE SEQUENCE</scope>
</reference>
<evidence type="ECO:0000256" key="1">
    <source>
        <dbReference type="SAM" id="MobiDB-lite"/>
    </source>
</evidence>
<accession>A0A0E9TTR3</accession>
<dbReference type="EMBL" id="GBXM01051636">
    <property type="protein sequence ID" value="JAH56941.1"/>
    <property type="molecule type" value="Transcribed_RNA"/>
</dbReference>
<feature type="region of interest" description="Disordered" evidence="1">
    <location>
        <begin position="1"/>
        <end position="26"/>
    </location>
</feature>
<dbReference type="EMBL" id="GBXM01049027">
    <property type="protein sequence ID" value="JAH59550.1"/>
    <property type="molecule type" value="Transcribed_RNA"/>
</dbReference>
<name>A0A0E9TTR3_ANGAN</name>
<sequence>MIYERPTLSTHHMSTKHQCRTNFHYR</sequence>
<organism evidence="2">
    <name type="scientific">Anguilla anguilla</name>
    <name type="common">European freshwater eel</name>
    <name type="synonym">Muraena anguilla</name>
    <dbReference type="NCBI Taxonomy" id="7936"/>
    <lineage>
        <taxon>Eukaryota</taxon>
        <taxon>Metazoa</taxon>
        <taxon>Chordata</taxon>
        <taxon>Craniata</taxon>
        <taxon>Vertebrata</taxon>
        <taxon>Euteleostomi</taxon>
        <taxon>Actinopterygii</taxon>
        <taxon>Neopterygii</taxon>
        <taxon>Teleostei</taxon>
        <taxon>Anguilliformes</taxon>
        <taxon>Anguillidae</taxon>
        <taxon>Anguilla</taxon>
    </lineage>
</organism>
<proteinExistence type="predicted"/>
<feature type="compositionally biased region" description="Basic residues" evidence="1">
    <location>
        <begin position="13"/>
        <end position="26"/>
    </location>
</feature>
<reference evidence="2" key="2">
    <citation type="journal article" date="2015" name="Fish Shellfish Immunol.">
        <title>Early steps in the European eel (Anguilla anguilla)-Vibrio vulnificus interaction in the gills: Role of the RtxA13 toxin.</title>
        <authorList>
            <person name="Callol A."/>
            <person name="Pajuelo D."/>
            <person name="Ebbesson L."/>
            <person name="Teles M."/>
            <person name="MacKenzie S."/>
            <person name="Amaro C."/>
        </authorList>
    </citation>
    <scope>NUCLEOTIDE SEQUENCE</scope>
</reference>
<dbReference type="AlphaFoldDB" id="A0A0E9TTR3"/>
<evidence type="ECO:0000313" key="2">
    <source>
        <dbReference type="EMBL" id="JAH56941.1"/>
    </source>
</evidence>
<protein>
    <submittedName>
        <fullName evidence="2">Uncharacterized protein</fullName>
    </submittedName>
</protein>